<gene>
    <name evidence="3" type="ORF">J2T57_003252</name>
</gene>
<evidence type="ECO:0000313" key="4">
    <source>
        <dbReference type="Proteomes" id="UP001205843"/>
    </source>
</evidence>
<protein>
    <submittedName>
        <fullName evidence="3">YbgC/YbaW family acyl-CoA thioester hydrolase</fullName>
    </submittedName>
</protein>
<accession>A0AAE3G7Z3</accession>
<dbReference type="AlphaFoldDB" id="A0AAE3G7Z3"/>
<dbReference type="GO" id="GO:0047617">
    <property type="term" value="F:fatty acyl-CoA hydrolase activity"/>
    <property type="evidence" value="ECO:0007669"/>
    <property type="project" value="TreeGrafter"/>
</dbReference>
<organism evidence="3 4">
    <name type="scientific">Natronocella acetinitrilica</name>
    <dbReference type="NCBI Taxonomy" id="414046"/>
    <lineage>
        <taxon>Bacteria</taxon>
        <taxon>Pseudomonadati</taxon>
        <taxon>Pseudomonadota</taxon>
        <taxon>Gammaproteobacteria</taxon>
        <taxon>Chromatiales</taxon>
        <taxon>Ectothiorhodospiraceae</taxon>
        <taxon>Natronocella</taxon>
    </lineage>
</organism>
<comment type="caution">
    <text evidence="3">The sequence shown here is derived from an EMBL/GenBank/DDBJ whole genome shotgun (WGS) entry which is preliminary data.</text>
</comment>
<proteinExistence type="inferred from homology"/>
<sequence length="148" mass="16472">MARVRLELPASERFVHEITLAVRVADMNYGGHLDNSKVLSYCGEARAQMLISRGFSEMDIAGLGIVVADAVVVYKAEGFHGDRVRINVAVDEFNKYGCDLYYRLTHADQGHDIAHAKTGIVFFDYETRRPARAPDAFMDAFSGKSPNQ</sequence>
<evidence type="ECO:0000313" key="3">
    <source>
        <dbReference type="EMBL" id="MCP1676093.1"/>
    </source>
</evidence>
<keyword evidence="4" id="KW-1185">Reference proteome</keyword>
<dbReference type="CDD" id="cd00586">
    <property type="entry name" value="4HBT"/>
    <property type="match status" value="1"/>
</dbReference>
<dbReference type="InterPro" id="IPR050563">
    <property type="entry name" value="4-hydroxybenzoyl-CoA_TE"/>
</dbReference>
<keyword evidence="2 3" id="KW-0378">Hydrolase</keyword>
<comment type="similarity">
    <text evidence="1">Belongs to the 4-hydroxybenzoyl-CoA thioesterase family.</text>
</comment>
<dbReference type="RefSeq" id="WP_253480798.1">
    <property type="nucleotide sequence ID" value="NZ_JALJXV010000008.1"/>
</dbReference>
<evidence type="ECO:0000256" key="2">
    <source>
        <dbReference type="ARBA" id="ARBA00022801"/>
    </source>
</evidence>
<dbReference type="InterPro" id="IPR029069">
    <property type="entry name" value="HotDog_dom_sf"/>
</dbReference>
<evidence type="ECO:0000256" key="1">
    <source>
        <dbReference type="ARBA" id="ARBA00005953"/>
    </source>
</evidence>
<dbReference type="PANTHER" id="PTHR31793">
    <property type="entry name" value="4-HYDROXYBENZOYL-COA THIOESTERASE FAMILY MEMBER"/>
    <property type="match status" value="1"/>
</dbReference>
<dbReference type="Gene3D" id="3.10.129.10">
    <property type="entry name" value="Hotdog Thioesterase"/>
    <property type="match status" value="1"/>
</dbReference>
<name>A0AAE3G7Z3_9GAMM</name>
<reference evidence="3" key="1">
    <citation type="submission" date="2022-03" db="EMBL/GenBank/DDBJ databases">
        <title>Genomic Encyclopedia of Type Strains, Phase III (KMG-III): the genomes of soil and plant-associated and newly described type strains.</title>
        <authorList>
            <person name="Whitman W."/>
        </authorList>
    </citation>
    <scope>NUCLEOTIDE SEQUENCE</scope>
    <source>
        <strain evidence="3">ANL 6-2</strain>
    </source>
</reference>
<dbReference type="PANTHER" id="PTHR31793:SF27">
    <property type="entry name" value="NOVEL THIOESTERASE SUPERFAMILY DOMAIN AND SAPOSIN A-TYPE DOMAIN CONTAINING PROTEIN (0610012H03RIK)"/>
    <property type="match status" value="1"/>
</dbReference>
<dbReference type="SUPFAM" id="SSF54637">
    <property type="entry name" value="Thioesterase/thiol ester dehydrase-isomerase"/>
    <property type="match status" value="1"/>
</dbReference>
<dbReference type="Proteomes" id="UP001205843">
    <property type="component" value="Unassembled WGS sequence"/>
</dbReference>
<dbReference type="Pfam" id="PF13279">
    <property type="entry name" value="4HBT_2"/>
    <property type="match status" value="1"/>
</dbReference>
<dbReference type="EMBL" id="JALJXV010000008">
    <property type="protein sequence ID" value="MCP1676093.1"/>
    <property type="molecule type" value="Genomic_DNA"/>
</dbReference>